<proteinExistence type="inferred from homology"/>
<dbReference type="Proteomes" id="UP001055057">
    <property type="component" value="Unassembled WGS sequence"/>
</dbReference>
<feature type="domain" description="4'-phosphopantetheinyl transferase" evidence="3">
    <location>
        <begin position="119"/>
        <end position="214"/>
    </location>
</feature>
<dbReference type="Pfam" id="PF01648">
    <property type="entry name" value="ACPS"/>
    <property type="match status" value="1"/>
</dbReference>
<comment type="caution">
    <text evidence="4">The sequence shown here is derived from an EMBL/GenBank/DDBJ whole genome shotgun (WGS) entry which is preliminary data.</text>
</comment>
<accession>A0ABQ4U5I0</accession>
<dbReference type="PANTHER" id="PTHR12215">
    <property type="entry name" value="PHOSPHOPANTETHEINE TRANSFERASE"/>
    <property type="match status" value="1"/>
</dbReference>
<evidence type="ECO:0000259" key="3">
    <source>
        <dbReference type="Pfam" id="PF01648"/>
    </source>
</evidence>
<reference evidence="4" key="1">
    <citation type="journal article" date="2021" name="Front. Microbiol.">
        <title>Comprehensive Comparative Genomics and Phenotyping of Methylobacterium Species.</title>
        <authorList>
            <person name="Alessa O."/>
            <person name="Ogura Y."/>
            <person name="Fujitani Y."/>
            <person name="Takami H."/>
            <person name="Hayashi T."/>
            <person name="Sahin N."/>
            <person name="Tani A."/>
        </authorList>
    </citation>
    <scope>NUCLEOTIDE SEQUENCE</scope>
    <source>
        <strain evidence="4">DSM 23632</strain>
    </source>
</reference>
<dbReference type="InterPro" id="IPR037143">
    <property type="entry name" value="4-PPantetheinyl_Trfase_dom_sf"/>
</dbReference>
<evidence type="ECO:0000313" key="5">
    <source>
        <dbReference type="Proteomes" id="UP001055057"/>
    </source>
</evidence>
<protein>
    <recommendedName>
        <fullName evidence="3">4'-phosphopantetheinyl transferase domain-containing protein</fullName>
    </recommendedName>
</protein>
<keyword evidence="5" id="KW-1185">Reference proteome</keyword>
<dbReference type="PANTHER" id="PTHR12215:SF10">
    <property type="entry name" value="L-AMINOADIPATE-SEMIALDEHYDE DEHYDROGENASE-PHOSPHOPANTETHEINYL TRANSFERASE"/>
    <property type="match status" value="1"/>
</dbReference>
<reference evidence="4" key="2">
    <citation type="submission" date="2021-08" db="EMBL/GenBank/DDBJ databases">
        <authorList>
            <person name="Tani A."/>
            <person name="Ola A."/>
            <person name="Ogura Y."/>
            <person name="Katsura K."/>
            <person name="Hayashi T."/>
        </authorList>
    </citation>
    <scope>NUCLEOTIDE SEQUENCE</scope>
    <source>
        <strain evidence="4">DSM 23632</strain>
    </source>
</reference>
<keyword evidence="2" id="KW-0808">Transferase</keyword>
<evidence type="ECO:0000313" key="4">
    <source>
        <dbReference type="EMBL" id="GJE62097.1"/>
    </source>
</evidence>
<evidence type="ECO:0000256" key="2">
    <source>
        <dbReference type="ARBA" id="ARBA00022679"/>
    </source>
</evidence>
<dbReference type="InterPro" id="IPR050559">
    <property type="entry name" value="P-Pant_transferase_sf"/>
</dbReference>
<dbReference type="Gene3D" id="3.90.470.20">
    <property type="entry name" value="4'-phosphopantetheinyl transferase domain"/>
    <property type="match status" value="2"/>
</dbReference>
<dbReference type="SUPFAM" id="SSF56214">
    <property type="entry name" value="4'-phosphopantetheinyl transferase"/>
    <property type="match status" value="2"/>
</dbReference>
<gene>
    <name evidence="4" type="ORF">MPOCJGCO_4226</name>
</gene>
<sequence length="246" mass="25618">MSGADWPVSEPGPLYGGQVWTVDLALSEAGRARCAGVLSSEEETRAGRFLRAEDQARYRTSHAALRLILGLALDADPRRLRFTTGPAGKPALAGPDRGLAFNLSHSGSRALVGLSRQGPIGVDVEAVRPLPDALRIAHGHFAPDEAASLAALPAGQVEAAFFALWTRKEAVVKALGAGLSLPLADFSVSLPPDPPRLLRILGGSPRAWTLRHLEPGPGTVGAAAIASAEARLSLHALPAGWPDALP</sequence>
<dbReference type="EMBL" id="BPRB01000273">
    <property type="protein sequence ID" value="GJE62097.1"/>
    <property type="molecule type" value="Genomic_DNA"/>
</dbReference>
<evidence type="ECO:0000256" key="1">
    <source>
        <dbReference type="ARBA" id="ARBA00010990"/>
    </source>
</evidence>
<comment type="similarity">
    <text evidence="1">Belongs to the P-Pant transferase superfamily. Gsp/Sfp/HetI/AcpT family.</text>
</comment>
<name>A0ABQ4U5I0_9HYPH</name>
<dbReference type="InterPro" id="IPR008278">
    <property type="entry name" value="4-PPantetheinyl_Trfase_dom"/>
</dbReference>
<organism evidence="4 5">
    <name type="scientific">Methylobacterium trifolii</name>
    <dbReference type="NCBI Taxonomy" id="1003092"/>
    <lineage>
        <taxon>Bacteria</taxon>
        <taxon>Pseudomonadati</taxon>
        <taxon>Pseudomonadota</taxon>
        <taxon>Alphaproteobacteria</taxon>
        <taxon>Hyphomicrobiales</taxon>
        <taxon>Methylobacteriaceae</taxon>
        <taxon>Methylobacterium</taxon>
    </lineage>
</organism>